<sequence length="56" mass="6240">MDGKYQITTEGPAPSPSPAFLARLERALLLGLLRDGILTQSQYEQCIQALKHDRDI</sequence>
<evidence type="ECO:0000313" key="1">
    <source>
        <dbReference type="EMBL" id="MBC8570011.1"/>
    </source>
</evidence>
<gene>
    <name evidence="1" type="ORF">H8709_04130</name>
</gene>
<reference evidence="1" key="1">
    <citation type="submission" date="2020-08" db="EMBL/GenBank/DDBJ databases">
        <title>Genome public.</title>
        <authorList>
            <person name="Liu C."/>
            <person name="Sun Q."/>
        </authorList>
    </citation>
    <scope>NUCLEOTIDE SEQUENCE</scope>
    <source>
        <strain evidence="1">NSJ-54</strain>
    </source>
</reference>
<keyword evidence="2" id="KW-1185">Reference proteome</keyword>
<name>A0A926EDP1_9FIRM</name>
<dbReference type="Proteomes" id="UP000660861">
    <property type="component" value="Unassembled WGS sequence"/>
</dbReference>
<comment type="caution">
    <text evidence="1">The sequence shown here is derived from an EMBL/GenBank/DDBJ whole genome shotgun (WGS) entry which is preliminary data.</text>
</comment>
<organism evidence="1 2">
    <name type="scientific">Zongyangia hominis</name>
    <dbReference type="NCBI Taxonomy" id="2763677"/>
    <lineage>
        <taxon>Bacteria</taxon>
        <taxon>Bacillati</taxon>
        <taxon>Bacillota</taxon>
        <taxon>Clostridia</taxon>
        <taxon>Eubacteriales</taxon>
        <taxon>Oscillospiraceae</taxon>
        <taxon>Zongyangia</taxon>
    </lineage>
</organism>
<dbReference type="AlphaFoldDB" id="A0A926EDP1"/>
<protein>
    <submittedName>
        <fullName evidence="1">Uncharacterized protein</fullName>
    </submittedName>
</protein>
<dbReference type="EMBL" id="JACRTC010000002">
    <property type="protein sequence ID" value="MBC8570011.1"/>
    <property type="molecule type" value="Genomic_DNA"/>
</dbReference>
<proteinExistence type="predicted"/>
<accession>A0A926EDP1</accession>
<dbReference type="RefSeq" id="WP_262397110.1">
    <property type="nucleotide sequence ID" value="NZ_JACRTC010000002.1"/>
</dbReference>
<evidence type="ECO:0000313" key="2">
    <source>
        <dbReference type="Proteomes" id="UP000660861"/>
    </source>
</evidence>